<name>A0A537JA04_9BACT</name>
<dbReference type="EMBL" id="VBAN01000264">
    <property type="protein sequence ID" value="TMI80377.1"/>
    <property type="molecule type" value="Genomic_DNA"/>
</dbReference>
<organism evidence="1 2">
    <name type="scientific">Candidatus Segetimicrobium genomatis</name>
    <dbReference type="NCBI Taxonomy" id="2569760"/>
    <lineage>
        <taxon>Bacteria</taxon>
        <taxon>Bacillati</taxon>
        <taxon>Candidatus Sysuimicrobiota</taxon>
        <taxon>Candidatus Sysuimicrobiia</taxon>
        <taxon>Candidatus Sysuimicrobiales</taxon>
        <taxon>Candidatus Segetimicrobiaceae</taxon>
        <taxon>Candidatus Segetimicrobium</taxon>
    </lineage>
</organism>
<evidence type="ECO:0000313" key="1">
    <source>
        <dbReference type="EMBL" id="TMI80377.1"/>
    </source>
</evidence>
<accession>A0A537JA04</accession>
<reference evidence="1 2" key="1">
    <citation type="journal article" date="2019" name="Nat. Microbiol.">
        <title>Mediterranean grassland soil C-N compound turnover is dependent on rainfall and depth, and is mediated by genomically divergent microorganisms.</title>
        <authorList>
            <person name="Diamond S."/>
            <person name="Andeer P.F."/>
            <person name="Li Z."/>
            <person name="Crits-Christoph A."/>
            <person name="Burstein D."/>
            <person name="Anantharaman K."/>
            <person name="Lane K.R."/>
            <person name="Thomas B.C."/>
            <person name="Pan C."/>
            <person name="Northen T.R."/>
            <person name="Banfield J.F."/>
        </authorList>
    </citation>
    <scope>NUCLEOTIDE SEQUENCE [LARGE SCALE GENOMIC DNA]</scope>
    <source>
        <strain evidence="1">NP_6</strain>
    </source>
</reference>
<dbReference type="InterPro" id="IPR019239">
    <property type="entry name" value="VapB_antitoxin"/>
</dbReference>
<protein>
    <submittedName>
        <fullName evidence="1">Type II toxin-antitoxin system VapB family antitoxin</fullName>
    </submittedName>
</protein>
<dbReference type="AlphaFoldDB" id="A0A537JA04"/>
<proteinExistence type="predicted"/>
<evidence type="ECO:0000313" key="2">
    <source>
        <dbReference type="Proteomes" id="UP000318093"/>
    </source>
</evidence>
<comment type="caution">
    <text evidence="1">The sequence shown here is derived from an EMBL/GenBank/DDBJ whole genome shotgun (WGS) entry which is preliminary data.</text>
</comment>
<dbReference type="Pfam" id="PF09957">
    <property type="entry name" value="VapB_antitoxin"/>
    <property type="match status" value="1"/>
</dbReference>
<sequence>MAKTLLDIEEELLDEARRLAKVRTKREAVEVALREFVRRRRADNLAQAAGKSTIRWTPADIRGMREGR</sequence>
<gene>
    <name evidence="1" type="ORF">E6H03_08510</name>
</gene>
<dbReference type="Proteomes" id="UP000318093">
    <property type="component" value="Unassembled WGS sequence"/>
</dbReference>